<dbReference type="Proteomes" id="UP000218785">
    <property type="component" value="Chromosome"/>
</dbReference>
<reference evidence="2 3" key="1">
    <citation type="submission" date="2017-06" db="EMBL/GenBank/DDBJ databases">
        <title>Genome sequencing of cyanobaciteial culture collection at National Institute for Environmental Studies (NIES).</title>
        <authorList>
            <person name="Hirose Y."/>
            <person name="Shimura Y."/>
            <person name="Fujisawa T."/>
            <person name="Nakamura Y."/>
            <person name="Kawachi M."/>
        </authorList>
    </citation>
    <scope>NUCLEOTIDE SEQUENCE [LARGE SCALE GENOMIC DNA]</scope>
    <source>
        <strain evidence="2 3">NIES-37</strain>
    </source>
</reference>
<evidence type="ECO:0000313" key="2">
    <source>
        <dbReference type="EMBL" id="BAY97463.1"/>
    </source>
</evidence>
<dbReference type="KEGG" id="ttq:NIES37_14050"/>
<evidence type="ECO:0000313" key="3">
    <source>
        <dbReference type="Proteomes" id="UP000218785"/>
    </source>
</evidence>
<name>A0A1Z4MVL0_9CYAN</name>
<dbReference type="RefSeq" id="WP_096574513.1">
    <property type="nucleotide sequence ID" value="NZ_CAWNJS010000001.1"/>
</dbReference>
<evidence type="ECO:0000256" key="1">
    <source>
        <dbReference type="SAM" id="MobiDB-lite"/>
    </source>
</evidence>
<keyword evidence="3" id="KW-1185">Reference proteome</keyword>
<protein>
    <submittedName>
        <fullName evidence="2">Uncharacterized protein</fullName>
    </submittedName>
</protein>
<accession>A0A1Z4MVL0</accession>
<sequence length="939" mass="103017">MEHWQFLIQRQGDRAWHTLESPKVEIIEGRYRVLARSNRPNTDVEVRVIHSSTQEVPPKRRIQKRSRRTNAEGLMAVIPYTYFKAGIWELQCSGDLMSDILGGQSWQYNLYVRVLSQQADEINPVLDTPPDSPHIPVNDLAPAVPEETEISIAPPETVNTAPATITTIEISPPRSEVPIEYLEDAIIDQPVSPVWVKGVTAEQILQNLIEFALPTSEPLFDEEMLTDPPATPGLPPLLLKLDQETYVARWGGSLAINGQLELKPENEEVEIPEKQTLYSLELEIDLRSPLGLETLHQVRQALPNKVVPFKIPATIDIPADCESKLILADVNLYGAVNEGGDVVLLASQSFTITADVSELLVIKAELTAKKPEIVEEIPAPATAESSPGIDLSLLNLVKTIQPDDSLTLGASVPKFLPPEIKTRSPKKSVESHSGIQLPNMPPLPPIPAKVAESLTAEPPQQEESLDKVDTLAAINMDELVITNRRLPMISGTFPFLKPLPALPGGEEAVPSDSQSPKASTALDVNLPDLELNAELLRSYSQSQNQPVVEETVPRRSKLIDAYIAGVSTPTRPGFDNTVAQPATPPPAELISDAVAEVATPTLPEFDDAVAQPAIPPPPELIDDAAQTTTPPDSQLIDDAVAQTATPTRPKLVIEGNPYSSPLITQWLQSQGFSLPEPIHLLDQDDEMDVVAHQITPDEQISDAFNPESTDIELNLSFNLDADMGIVADELELVQQELETAENVSEVELTLPVPEPPPPPPRYPKIPLVRVTEEIIVDDTYIEPEEEIVPSVPEEEEEQEEVPLIAPPSPLPLMAVAVVESLPIPQLYLPEGELIAGTSVRVRIELPEVPPEVVVKLWIKDCQTRWLIDGPYILKELLPNSSGVLEVKTQLHVPFGCLEMRVEAIALNQETQQESDKISLTRSVIPPDLPNLQLEELLGI</sequence>
<dbReference type="EMBL" id="AP018248">
    <property type="protein sequence ID" value="BAY97463.1"/>
    <property type="molecule type" value="Genomic_DNA"/>
</dbReference>
<organism evidence="2 3">
    <name type="scientific">Tolypothrix tenuis PCC 7101</name>
    <dbReference type="NCBI Taxonomy" id="231146"/>
    <lineage>
        <taxon>Bacteria</taxon>
        <taxon>Bacillati</taxon>
        <taxon>Cyanobacteriota</taxon>
        <taxon>Cyanophyceae</taxon>
        <taxon>Nostocales</taxon>
        <taxon>Tolypothrichaceae</taxon>
        <taxon>Tolypothrix</taxon>
    </lineage>
</organism>
<dbReference type="AlphaFoldDB" id="A0A1Z4MVL0"/>
<proteinExistence type="predicted"/>
<feature type="region of interest" description="Disordered" evidence="1">
    <location>
        <begin position="417"/>
        <end position="448"/>
    </location>
</feature>
<gene>
    <name evidence="2" type="ORF">NIES37_14050</name>
</gene>